<sequence>MKRTACCIRQTRSPRPCPPWGRVWRGLGSNTAIPRTSPPFLSRLKSQRRSYKMVAPPFPTCLPCCHLPPWRAAKVSSNGKVLSFHRMSQKSTWIRSNLPWPSLSALTEMNKL</sequence>
<dbReference type="AlphaFoldDB" id="A0A8D9ATP7"/>
<dbReference type="EMBL" id="HBUF01588600">
    <property type="protein sequence ID" value="CAG6772604.1"/>
    <property type="molecule type" value="Transcribed_RNA"/>
</dbReference>
<name>A0A8D9ATP7_9HEMI</name>
<organism evidence="1">
    <name type="scientific">Cacopsylla melanoneura</name>
    <dbReference type="NCBI Taxonomy" id="428564"/>
    <lineage>
        <taxon>Eukaryota</taxon>
        <taxon>Metazoa</taxon>
        <taxon>Ecdysozoa</taxon>
        <taxon>Arthropoda</taxon>
        <taxon>Hexapoda</taxon>
        <taxon>Insecta</taxon>
        <taxon>Pterygota</taxon>
        <taxon>Neoptera</taxon>
        <taxon>Paraneoptera</taxon>
        <taxon>Hemiptera</taxon>
        <taxon>Sternorrhyncha</taxon>
        <taxon>Psylloidea</taxon>
        <taxon>Psyllidae</taxon>
        <taxon>Psyllinae</taxon>
        <taxon>Cacopsylla</taxon>
    </lineage>
</organism>
<reference evidence="1" key="1">
    <citation type="submission" date="2021-05" db="EMBL/GenBank/DDBJ databases">
        <authorList>
            <person name="Alioto T."/>
            <person name="Alioto T."/>
            <person name="Gomez Garrido J."/>
        </authorList>
    </citation>
    <scope>NUCLEOTIDE SEQUENCE</scope>
</reference>
<evidence type="ECO:0000313" key="1">
    <source>
        <dbReference type="EMBL" id="CAG6772598.1"/>
    </source>
</evidence>
<accession>A0A8D9ATP7</accession>
<dbReference type="EMBL" id="HBUF01588599">
    <property type="protein sequence ID" value="CAG6772601.1"/>
    <property type="molecule type" value="Transcribed_RNA"/>
</dbReference>
<dbReference type="EMBL" id="HBUF01588596">
    <property type="protein sequence ID" value="CAG6772592.1"/>
    <property type="molecule type" value="Transcribed_RNA"/>
</dbReference>
<dbReference type="EMBL" id="HBUF01588598">
    <property type="protein sequence ID" value="CAG6772598.1"/>
    <property type="molecule type" value="Transcribed_RNA"/>
</dbReference>
<dbReference type="EMBL" id="HBUF01588595">
    <property type="protein sequence ID" value="CAG6772589.1"/>
    <property type="molecule type" value="Transcribed_RNA"/>
</dbReference>
<proteinExistence type="predicted"/>
<protein>
    <submittedName>
        <fullName evidence="1">Uncharacterized protein</fullName>
    </submittedName>
</protein>
<dbReference type="EMBL" id="HBUF01588597">
    <property type="protein sequence ID" value="CAG6772595.1"/>
    <property type="molecule type" value="Transcribed_RNA"/>
</dbReference>